<keyword evidence="1" id="KW-0479">Metal-binding</keyword>
<evidence type="ECO:0000259" key="5">
    <source>
        <dbReference type="PROSITE" id="PS00498"/>
    </source>
</evidence>
<evidence type="ECO:0000313" key="7">
    <source>
        <dbReference type="Proteomes" id="UP001283341"/>
    </source>
</evidence>
<gene>
    <name evidence="6" type="ORF">B0H66DRAFT_109570</name>
</gene>
<dbReference type="GO" id="GO:0046872">
    <property type="term" value="F:metal ion binding"/>
    <property type="evidence" value="ECO:0007669"/>
    <property type="project" value="UniProtKB-KW"/>
</dbReference>
<proteinExistence type="predicted"/>
<evidence type="ECO:0000256" key="2">
    <source>
        <dbReference type="ARBA" id="ARBA00023002"/>
    </source>
</evidence>
<keyword evidence="2" id="KW-0560">Oxidoreductase</keyword>
<dbReference type="Pfam" id="PF00264">
    <property type="entry name" value="Tyrosinase"/>
    <property type="match status" value="1"/>
</dbReference>
<comment type="caution">
    <text evidence="6">The sequence shown here is derived from an EMBL/GenBank/DDBJ whole genome shotgun (WGS) entry which is preliminary data.</text>
</comment>
<protein>
    <submittedName>
        <fullName evidence="6">Tyrosinase-like protein</fullName>
    </submittedName>
</protein>
<evidence type="ECO:0000256" key="3">
    <source>
        <dbReference type="SAM" id="SignalP"/>
    </source>
</evidence>
<dbReference type="Proteomes" id="UP001283341">
    <property type="component" value="Unassembled WGS sequence"/>
</dbReference>
<dbReference type="GO" id="GO:0016491">
    <property type="term" value="F:oxidoreductase activity"/>
    <property type="evidence" value="ECO:0007669"/>
    <property type="project" value="UniProtKB-KW"/>
</dbReference>
<sequence>MLFSLATVATSLLGAASAISVPRGDGYSQSAIDSGRALAELNSFAALKSAQNFKGTCTAKNVKVRREWRTLTKPQRKNYIDAVKCLRSKPSLFGDAAPGGVASIFDDFIYVHFTQTMTIHNTGNFLTWHRYFMHAYENQLKACGFTGVLPYWEWGLDVNSPRDSPVFDGSATSLGGDGEYIPGHEGLWITQAGGTEMIKFPPGTGGGCVTTGPFGNLTIRMGGYAVAVPGSTDVVYFEDPTADNTRCLKRDLNPHIAKNFTSFRNTTELILKHNEIGMFQADFEGDGRYPGTSFLGCHGGGHFTIGGDPGSDAFISPGDPAFYVHHTQVDRVFWIWQMQDFANRQKVHGTNFFLDLYPSANTTVDDVIDISPLAAPTTIKNMMNTVGGGPLCYIYA</sequence>
<keyword evidence="7" id="KW-1185">Reference proteome</keyword>
<reference evidence="6" key="1">
    <citation type="journal article" date="2023" name="Mol. Phylogenet. Evol.">
        <title>Genome-scale phylogeny and comparative genomics of the fungal order Sordariales.</title>
        <authorList>
            <person name="Hensen N."/>
            <person name="Bonometti L."/>
            <person name="Westerberg I."/>
            <person name="Brannstrom I.O."/>
            <person name="Guillou S."/>
            <person name="Cros-Aarteil S."/>
            <person name="Calhoun S."/>
            <person name="Haridas S."/>
            <person name="Kuo A."/>
            <person name="Mondo S."/>
            <person name="Pangilinan J."/>
            <person name="Riley R."/>
            <person name="LaButti K."/>
            <person name="Andreopoulos B."/>
            <person name="Lipzen A."/>
            <person name="Chen C."/>
            <person name="Yan M."/>
            <person name="Daum C."/>
            <person name="Ng V."/>
            <person name="Clum A."/>
            <person name="Steindorff A."/>
            <person name="Ohm R.A."/>
            <person name="Martin F."/>
            <person name="Silar P."/>
            <person name="Natvig D.O."/>
            <person name="Lalanne C."/>
            <person name="Gautier V."/>
            <person name="Ament-Velasquez S.L."/>
            <person name="Kruys A."/>
            <person name="Hutchinson M.I."/>
            <person name="Powell A.J."/>
            <person name="Barry K."/>
            <person name="Miller A.N."/>
            <person name="Grigoriev I.V."/>
            <person name="Debuchy R."/>
            <person name="Gladieux P."/>
            <person name="Hiltunen Thoren M."/>
            <person name="Johannesson H."/>
        </authorList>
    </citation>
    <scope>NUCLEOTIDE SEQUENCE</scope>
    <source>
        <strain evidence="6">CBS 118394</strain>
    </source>
</reference>
<evidence type="ECO:0000313" key="6">
    <source>
        <dbReference type="EMBL" id="KAK3325052.1"/>
    </source>
</evidence>
<feature type="domain" description="Tyrosinase copper-binding" evidence="5">
    <location>
        <begin position="319"/>
        <end position="330"/>
    </location>
</feature>
<dbReference type="Gene3D" id="1.10.1280.10">
    <property type="entry name" value="Di-copper center containing domain from catechol oxidase"/>
    <property type="match status" value="1"/>
</dbReference>
<dbReference type="InterPro" id="IPR050316">
    <property type="entry name" value="Tyrosinase/Hemocyanin"/>
</dbReference>
<organism evidence="6 7">
    <name type="scientific">Apodospora peruviana</name>
    <dbReference type="NCBI Taxonomy" id="516989"/>
    <lineage>
        <taxon>Eukaryota</taxon>
        <taxon>Fungi</taxon>
        <taxon>Dikarya</taxon>
        <taxon>Ascomycota</taxon>
        <taxon>Pezizomycotina</taxon>
        <taxon>Sordariomycetes</taxon>
        <taxon>Sordariomycetidae</taxon>
        <taxon>Sordariales</taxon>
        <taxon>Lasiosphaeriaceae</taxon>
        <taxon>Apodospora</taxon>
    </lineage>
</organism>
<dbReference type="SUPFAM" id="SSF48056">
    <property type="entry name" value="Di-copper centre-containing domain"/>
    <property type="match status" value="1"/>
</dbReference>
<dbReference type="InterPro" id="IPR002227">
    <property type="entry name" value="Tyrosinase_Cu-bd"/>
</dbReference>
<dbReference type="PROSITE" id="PS00498">
    <property type="entry name" value="TYROSINASE_2"/>
    <property type="match status" value="1"/>
</dbReference>
<reference evidence="6" key="2">
    <citation type="submission" date="2023-06" db="EMBL/GenBank/DDBJ databases">
        <authorList>
            <consortium name="Lawrence Berkeley National Laboratory"/>
            <person name="Haridas S."/>
            <person name="Hensen N."/>
            <person name="Bonometti L."/>
            <person name="Westerberg I."/>
            <person name="Brannstrom I.O."/>
            <person name="Guillou S."/>
            <person name="Cros-Aarteil S."/>
            <person name="Calhoun S."/>
            <person name="Kuo A."/>
            <person name="Mondo S."/>
            <person name="Pangilinan J."/>
            <person name="Riley R."/>
            <person name="Labutti K."/>
            <person name="Andreopoulos B."/>
            <person name="Lipzen A."/>
            <person name="Chen C."/>
            <person name="Yanf M."/>
            <person name="Daum C."/>
            <person name="Ng V."/>
            <person name="Clum A."/>
            <person name="Steindorff A."/>
            <person name="Ohm R."/>
            <person name="Martin F."/>
            <person name="Silar P."/>
            <person name="Natvig D."/>
            <person name="Lalanne C."/>
            <person name="Gautier V."/>
            <person name="Ament-Velasquez S.L."/>
            <person name="Kruys A."/>
            <person name="Hutchinson M.I."/>
            <person name="Powell A.J."/>
            <person name="Barry K."/>
            <person name="Miller A.N."/>
            <person name="Grigoriev I.V."/>
            <person name="Debuchy R."/>
            <person name="Gladieux P."/>
            <person name="Thoren M.H."/>
            <person name="Johannesson H."/>
        </authorList>
    </citation>
    <scope>NUCLEOTIDE SEQUENCE</scope>
    <source>
        <strain evidence="6">CBS 118394</strain>
    </source>
</reference>
<feature type="domain" description="Tyrosinase copper-binding" evidence="4">
    <location>
        <begin position="120"/>
        <end position="137"/>
    </location>
</feature>
<accession>A0AAE0MA69</accession>
<dbReference type="EMBL" id="JAUEDM010000002">
    <property type="protein sequence ID" value="KAK3325052.1"/>
    <property type="molecule type" value="Genomic_DNA"/>
</dbReference>
<dbReference type="PANTHER" id="PTHR11474">
    <property type="entry name" value="TYROSINASE FAMILY MEMBER"/>
    <property type="match status" value="1"/>
</dbReference>
<dbReference type="InterPro" id="IPR008922">
    <property type="entry name" value="Di-copper_centre_dom_sf"/>
</dbReference>
<dbReference type="PROSITE" id="PS00497">
    <property type="entry name" value="TYROSINASE_1"/>
    <property type="match status" value="1"/>
</dbReference>
<dbReference type="PRINTS" id="PR00092">
    <property type="entry name" value="TYROSINASE"/>
</dbReference>
<feature type="signal peptide" evidence="3">
    <location>
        <begin position="1"/>
        <end position="18"/>
    </location>
</feature>
<feature type="chain" id="PRO_5042211488" evidence="3">
    <location>
        <begin position="19"/>
        <end position="396"/>
    </location>
</feature>
<name>A0AAE0MA69_9PEZI</name>
<evidence type="ECO:0000259" key="4">
    <source>
        <dbReference type="PROSITE" id="PS00497"/>
    </source>
</evidence>
<dbReference type="AlphaFoldDB" id="A0AAE0MA69"/>
<evidence type="ECO:0000256" key="1">
    <source>
        <dbReference type="ARBA" id="ARBA00022723"/>
    </source>
</evidence>
<dbReference type="PANTHER" id="PTHR11474:SF125">
    <property type="entry name" value="N-ACETYL-6-HYDROXYTRYPTOPHAN OXIDASE IVOB-RELATED"/>
    <property type="match status" value="1"/>
</dbReference>
<keyword evidence="3" id="KW-0732">Signal</keyword>